<keyword evidence="2 5" id="KW-0732">Signal</keyword>
<feature type="chain" id="PRO_5042283026" evidence="5">
    <location>
        <begin position="22"/>
        <end position="387"/>
    </location>
</feature>
<dbReference type="GO" id="GO:0016788">
    <property type="term" value="F:hydrolase activity, acting on ester bonds"/>
    <property type="evidence" value="ECO:0007669"/>
    <property type="project" value="InterPro"/>
</dbReference>
<evidence type="ECO:0000256" key="1">
    <source>
        <dbReference type="ARBA" id="ARBA00008668"/>
    </source>
</evidence>
<keyword evidence="7" id="KW-1185">Reference proteome</keyword>
<feature type="signal peptide" evidence="5">
    <location>
        <begin position="1"/>
        <end position="21"/>
    </location>
</feature>
<keyword evidence="3" id="KW-0378">Hydrolase</keyword>
<evidence type="ECO:0000256" key="4">
    <source>
        <dbReference type="ARBA" id="ARBA00023180"/>
    </source>
</evidence>
<accession>A0AAD4J9P0</accession>
<dbReference type="InterPro" id="IPR001087">
    <property type="entry name" value="GDSL"/>
</dbReference>
<dbReference type="PANTHER" id="PTHR22835:SF683">
    <property type="entry name" value="OS05G0506800 PROTEIN"/>
    <property type="match status" value="1"/>
</dbReference>
<dbReference type="PANTHER" id="PTHR22835">
    <property type="entry name" value="ZINC FINGER FYVE DOMAIN CONTAINING PROTEIN"/>
    <property type="match status" value="1"/>
</dbReference>
<dbReference type="AlphaFoldDB" id="A0AAD4J9P0"/>
<evidence type="ECO:0000313" key="6">
    <source>
        <dbReference type="EMBL" id="KAH6829143.1"/>
    </source>
</evidence>
<dbReference type="InterPro" id="IPR035669">
    <property type="entry name" value="SGNH_plant_lipase-like"/>
</dbReference>
<reference evidence="6 7" key="1">
    <citation type="journal article" date="2021" name="Nat. Commun.">
        <title>Incipient diploidization of the medicinal plant Perilla within 10,000 years.</title>
        <authorList>
            <person name="Zhang Y."/>
            <person name="Shen Q."/>
            <person name="Leng L."/>
            <person name="Zhang D."/>
            <person name="Chen S."/>
            <person name="Shi Y."/>
            <person name="Ning Z."/>
            <person name="Chen S."/>
        </authorList>
    </citation>
    <scope>NUCLEOTIDE SEQUENCE [LARGE SCALE GENOMIC DNA]</scope>
    <source>
        <strain evidence="7">cv. PC099</strain>
    </source>
</reference>
<dbReference type="CDD" id="cd01837">
    <property type="entry name" value="SGNH_plant_lipase_like"/>
    <property type="match status" value="1"/>
</dbReference>
<evidence type="ECO:0000256" key="2">
    <source>
        <dbReference type="ARBA" id="ARBA00022729"/>
    </source>
</evidence>
<sequence>MAFAVAIVLTLIAASSSPASSKSAAGCYESIVSFGDSLADTGNYPLLCPADSPPRYVRLPYGRTFFHHPTGRCSDGRLVIDFIAQSLGLPLVQPYIAGGEGGRSFTEGVNFAVTGATALDYDYYEKIGIINTYTNVSLGTQLDWFKQFLATIPDGRKYLQKSLVLMGEIGGNDYNHPIMQRSSFQVVQSFAPLVIDYIGSIIEELIRLGAETLLVPGNLPIGCLPIYLTEFKSSSSGQDYDPQTGCLNWLNDFAIYHNELLQKELNRIRQLYPHVVLIYADYYNAAMRIYLAPKQFGFSEEEILRACCGSGGPYNYNETAPCAIPPASSCHDPASYANWDGIHLTEAAYRVIAQALLQGPYTTPQFTTLCRPFNSSLITNINACSNL</sequence>
<dbReference type="EMBL" id="SDAM02000113">
    <property type="protein sequence ID" value="KAH6829143.1"/>
    <property type="molecule type" value="Genomic_DNA"/>
</dbReference>
<comment type="caution">
    <text evidence="6">The sequence shown here is derived from an EMBL/GenBank/DDBJ whole genome shotgun (WGS) entry which is preliminary data.</text>
</comment>
<name>A0AAD4J9P0_PERFH</name>
<dbReference type="Pfam" id="PF00657">
    <property type="entry name" value="Lipase_GDSL"/>
    <property type="match status" value="1"/>
</dbReference>
<proteinExistence type="inferred from homology"/>
<evidence type="ECO:0000256" key="3">
    <source>
        <dbReference type="ARBA" id="ARBA00022801"/>
    </source>
</evidence>
<protein>
    <submittedName>
        <fullName evidence="6">Uncharacterized protein</fullName>
    </submittedName>
</protein>
<organism evidence="6 7">
    <name type="scientific">Perilla frutescens var. hirtella</name>
    <name type="common">Perilla citriodora</name>
    <name type="synonym">Perilla setoyensis</name>
    <dbReference type="NCBI Taxonomy" id="608512"/>
    <lineage>
        <taxon>Eukaryota</taxon>
        <taxon>Viridiplantae</taxon>
        <taxon>Streptophyta</taxon>
        <taxon>Embryophyta</taxon>
        <taxon>Tracheophyta</taxon>
        <taxon>Spermatophyta</taxon>
        <taxon>Magnoliopsida</taxon>
        <taxon>eudicotyledons</taxon>
        <taxon>Gunneridae</taxon>
        <taxon>Pentapetalae</taxon>
        <taxon>asterids</taxon>
        <taxon>lamiids</taxon>
        <taxon>Lamiales</taxon>
        <taxon>Lamiaceae</taxon>
        <taxon>Nepetoideae</taxon>
        <taxon>Elsholtzieae</taxon>
        <taxon>Perilla</taxon>
    </lineage>
</organism>
<dbReference type="Gene3D" id="3.40.50.1110">
    <property type="entry name" value="SGNH hydrolase"/>
    <property type="match status" value="1"/>
</dbReference>
<keyword evidence="4" id="KW-0325">Glycoprotein</keyword>
<evidence type="ECO:0000313" key="7">
    <source>
        <dbReference type="Proteomes" id="UP001190926"/>
    </source>
</evidence>
<dbReference type="InterPro" id="IPR036514">
    <property type="entry name" value="SGNH_hydro_sf"/>
</dbReference>
<evidence type="ECO:0000256" key="5">
    <source>
        <dbReference type="SAM" id="SignalP"/>
    </source>
</evidence>
<gene>
    <name evidence="6" type="ORF">C2S53_014837</name>
</gene>
<dbReference type="Proteomes" id="UP001190926">
    <property type="component" value="Unassembled WGS sequence"/>
</dbReference>
<dbReference type="SUPFAM" id="SSF52266">
    <property type="entry name" value="SGNH hydrolase"/>
    <property type="match status" value="1"/>
</dbReference>
<comment type="similarity">
    <text evidence="1">Belongs to the 'GDSL' lipolytic enzyme family.</text>
</comment>